<name>A0A2I0J3F6_PUNGR</name>
<sequence>MDEEEEGAASEGGSDNENEIEPSGALAGAGASEAMGFEGKMVGVESAVSLGVEEGEI</sequence>
<accession>A0A2I0J3F6</accession>
<comment type="caution">
    <text evidence="2">The sequence shown here is derived from an EMBL/GenBank/DDBJ whole genome shotgun (WGS) entry which is preliminary data.</text>
</comment>
<keyword evidence="3" id="KW-1185">Reference proteome</keyword>
<proteinExistence type="predicted"/>
<dbReference type="Proteomes" id="UP000233551">
    <property type="component" value="Unassembled WGS sequence"/>
</dbReference>
<dbReference type="AlphaFoldDB" id="A0A2I0J3F6"/>
<evidence type="ECO:0000313" key="2">
    <source>
        <dbReference type="EMBL" id="PKI50767.1"/>
    </source>
</evidence>
<feature type="compositionally biased region" description="Acidic residues" evidence="1">
    <location>
        <begin position="1"/>
        <end position="20"/>
    </location>
</feature>
<reference evidence="2 3" key="1">
    <citation type="submission" date="2017-11" db="EMBL/GenBank/DDBJ databases">
        <title>De-novo sequencing of pomegranate (Punica granatum L.) genome.</title>
        <authorList>
            <person name="Akparov Z."/>
            <person name="Amiraslanov A."/>
            <person name="Hajiyeva S."/>
            <person name="Abbasov M."/>
            <person name="Kaur K."/>
            <person name="Hamwieh A."/>
            <person name="Solovyev V."/>
            <person name="Salamov A."/>
            <person name="Braich B."/>
            <person name="Kosarev P."/>
            <person name="Mahmoud A."/>
            <person name="Hajiyev E."/>
            <person name="Babayeva S."/>
            <person name="Izzatullayeva V."/>
            <person name="Mammadov A."/>
            <person name="Mammadov A."/>
            <person name="Sharifova S."/>
            <person name="Ojaghi J."/>
            <person name="Eynullazada K."/>
            <person name="Bayramov B."/>
            <person name="Abdulazimova A."/>
            <person name="Shahmuradov I."/>
        </authorList>
    </citation>
    <scope>NUCLEOTIDE SEQUENCE [LARGE SCALE GENOMIC DNA]</scope>
    <source>
        <strain evidence="3">cv. AG2017</strain>
        <tissue evidence="2">Leaf</tissue>
    </source>
</reference>
<evidence type="ECO:0000313" key="3">
    <source>
        <dbReference type="Proteomes" id="UP000233551"/>
    </source>
</evidence>
<dbReference type="EMBL" id="PGOL01002084">
    <property type="protein sequence ID" value="PKI50767.1"/>
    <property type="molecule type" value="Genomic_DNA"/>
</dbReference>
<protein>
    <submittedName>
        <fullName evidence="2">Uncharacterized protein</fullName>
    </submittedName>
</protein>
<gene>
    <name evidence="2" type="ORF">CRG98_028909</name>
</gene>
<feature type="region of interest" description="Disordered" evidence="1">
    <location>
        <begin position="1"/>
        <end position="31"/>
    </location>
</feature>
<evidence type="ECO:0000256" key="1">
    <source>
        <dbReference type="SAM" id="MobiDB-lite"/>
    </source>
</evidence>
<organism evidence="2 3">
    <name type="scientific">Punica granatum</name>
    <name type="common">Pomegranate</name>
    <dbReference type="NCBI Taxonomy" id="22663"/>
    <lineage>
        <taxon>Eukaryota</taxon>
        <taxon>Viridiplantae</taxon>
        <taxon>Streptophyta</taxon>
        <taxon>Embryophyta</taxon>
        <taxon>Tracheophyta</taxon>
        <taxon>Spermatophyta</taxon>
        <taxon>Magnoliopsida</taxon>
        <taxon>eudicotyledons</taxon>
        <taxon>Gunneridae</taxon>
        <taxon>Pentapetalae</taxon>
        <taxon>rosids</taxon>
        <taxon>malvids</taxon>
        <taxon>Myrtales</taxon>
        <taxon>Lythraceae</taxon>
        <taxon>Punica</taxon>
    </lineage>
</organism>